<dbReference type="InterPro" id="IPR013785">
    <property type="entry name" value="Aldolase_TIM"/>
</dbReference>
<feature type="chain" id="PRO_5031338993" evidence="1">
    <location>
        <begin position="30"/>
        <end position="642"/>
    </location>
</feature>
<dbReference type="InterPro" id="IPR019563">
    <property type="entry name" value="GH97_catalytic"/>
</dbReference>
<dbReference type="InParanoid" id="A0A7X0MWA4"/>
<dbReference type="GO" id="GO:0030246">
    <property type="term" value="F:carbohydrate binding"/>
    <property type="evidence" value="ECO:0007669"/>
    <property type="project" value="InterPro"/>
</dbReference>
<comment type="caution">
    <text evidence="5">The sequence shown here is derived from an EMBL/GenBank/DDBJ whole genome shotgun (WGS) entry which is preliminary data.</text>
</comment>
<name>A0A7X0MWA4_9GAMM</name>
<accession>A0A7X0MWA4</accession>
<dbReference type="EC" id="3.2.1.20" evidence="5"/>
<evidence type="ECO:0000313" key="5">
    <source>
        <dbReference type="EMBL" id="MBB6522526.1"/>
    </source>
</evidence>
<evidence type="ECO:0000313" key="6">
    <source>
        <dbReference type="Proteomes" id="UP000528457"/>
    </source>
</evidence>
<proteinExistence type="predicted"/>
<dbReference type="Pfam" id="PF14508">
    <property type="entry name" value="GH97_N"/>
    <property type="match status" value="1"/>
</dbReference>
<dbReference type="InterPro" id="IPR014718">
    <property type="entry name" value="GH-type_carb-bd"/>
</dbReference>
<keyword evidence="6" id="KW-1185">Reference proteome</keyword>
<dbReference type="AlphaFoldDB" id="A0A7X0MWA4"/>
<sequence length="642" mass="72093">MRQMKTLLRATALCLSALGLSTYGSPAFANTLELHSVDGDTTLELFTKNTQLQYRVNANGQQLLPAARLGYTVEANDALINQGDSVDKISIERQSDCGSVELLCRQYDIRVKARKPSLNDLKMQFRLYNDGFAFRYISQLEGQQSIAGELTEFNLNSASQLWFQSDDAIASHEGQYAQYPLSQVSSDQAIRLPVGAKLKNGLYLSISEANLLHDSGLRLQKIKAGRFQSNFYDASWPAFAQHHSAWRYVVISKSLTGLLTANMVERLADKPDSSIFADRDFIKVGKSVWHWLPEGPFGVLPKRQKEYIDIAAELGFQYSLIDAGWQERYPDLASNKDPYSVIADLSHYAEGKRIGLWIWYPVEELGDPINRRIIFSKLQKLGIAGIKVDFFDKQYGDAESYAAILSYQSVLKDAAEFQLMVNFHGASKPTGMAYTFPNEMTREGVRGQEFEYIREALNPQHNSLLVFSRYLLGSGDFTPIRFNATKLGASGNTASHQLALAGLLESRVQNFSFSPEDIYRLQSSQPSLIDYLRELPVVWDEVKVLAGSEVAGMLKVAKRRGSDWYVFVIDGRANIEQSVNAIDFTPESLDFLTANGYQLDVWSDKNSVDVAHTEYPKFIPGQKLEATFFSHGGLVLRFKPIR</sequence>
<evidence type="ECO:0000259" key="2">
    <source>
        <dbReference type="Pfam" id="PF10566"/>
    </source>
</evidence>
<dbReference type="EMBL" id="JACHHT010000002">
    <property type="protein sequence ID" value="MBB6522526.1"/>
    <property type="molecule type" value="Genomic_DNA"/>
</dbReference>
<dbReference type="Pfam" id="PF14509">
    <property type="entry name" value="GH97_C"/>
    <property type="match status" value="1"/>
</dbReference>
<organism evidence="5 6">
    <name type="scientific">Pseudoteredinibacter isoporae</name>
    <dbReference type="NCBI Taxonomy" id="570281"/>
    <lineage>
        <taxon>Bacteria</taxon>
        <taxon>Pseudomonadati</taxon>
        <taxon>Pseudomonadota</taxon>
        <taxon>Gammaproteobacteria</taxon>
        <taxon>Cellvibrionales</taxon>
        <taxon>Cellvibrionaceae</taxon>
        <taxon>Pseudoteredinibacter</taxon>
    </lineage>
</organism>
<evidence type="ECO:0000259" key="3">
    <source>
        <dbReference type="Pfam" id="PF14508"/>
    </source>
</evidence>
<dbReference type="InterPro" id="IPR029483">
    <property type="entry name" value="GH97_C"/>
</dbReference>
<evidence type="ECO:0000256" key="1">
    <source>
        <dbReference type="SAM" id="SignalP"/>
    </source>
</evidence>
<feature type="domain" description="Glycosyl-hydrolase 97 catalytic" evidence="2">
    <location>
        <begin position="295"/>
        <end position="445"/>
    </location>
</feature>
<feature type="domain" description="Glycosyl-hydrolase 97 C-terminal oligomerisation" evidence="4">
    <location>
        <begin position="538"/>
        <end position="639"/>
    </location>
</feature>
<dbReference type="Gene3D" id="2.70.98.10">
    <property type="match status" value="1"/>
</dbReference>
<dbReference type="Proteomes" id="UP000528457">
    <property type="component" value="Unassembled WGS sequence"/>
</dbReference>
<keyword evidence="5" id="KW-0326">Glycosidase</keyword>
<dbReference type="Gene3D" id="3.20.20.70">
    <property type="entry name" value="Aldolase class I"/>
    <property type="match status" value="1"/>
</dbReference>
<keyword evidence="1" id="KW-0732">Signal</keyword>
<dbReference type="InterPro" id="IPR052720">
    <property type="entry name" value="Glycosyl_hydrolase_97"/>
</dbReference>
<feature type="domain" description="Glycosyl-hydrolase 97 N-terminal" evidence="3">
    <location>
        <begin position="34"/>
        <end position="268"/>
    </location>
</feature>
<protein>
    <submittedName>
        <fullName evidence="5">Alpha-glucosidase</fullName>
        <ecNumber evidence="5">3.2.1.20</ecNumber>
    </submittedName>
</protein>
<gene>
    <name evidence="5" type="ORF">HNR48_002811</name>
</gene>
<dbReference type="Pfam" id="PF10566">
    <property type="entry name" value="Glyco_hydro_97"/>
    <property type="match status" value="1"/>
</dbReference>
<dbReference type="SUPFAM" id="SSF51445">
    <property type="entry name" value="(Trans)glycosidases"/>
    <property type="match status" value="1"/>
</dbReference>
<dbReference type="InterPro" id="IPR029486">
    <property type="entry name" value="GH97_N"/>
</dbReference>
<dbReference type="PANTHER" id="PTHR35803">
    <property type="entry name" value="GLUCAN 1,4-ALPHA-GLUCOSIDASE SUSB-RELATED"/>
    <property type="match status" value="1"/>
</dbReference>
<evidence type="ECO:0000259" key="4">
    <source>
        <dbReference type="Pfam" id="PF14509"/>
    </source>
</evidence>
<dbReference type="GO" id="GO:0004558">
    <property type="term" value="F:alpha-1,4-glucosidase activity"/>
    <property type="evidence" value="ECO:0007669"/>
    <property type="project" value="UniProtKB-EC"/>
</dbReference>
<dbReference type="PANTHER" id="PTHR35803:SF2">
    <property type="entry name" value="RETAINING ALPHA-GALACTOSIDASE"/>
    <property type="match status" value="1"/>
</dbReference>
<keyword evidence="5" id="KW-0378">Hydrolase</keyword>
<dbReference type="InterPro" id="IPR017853">
    <property type="entry name" value="GH"/>
</dbReference>
<feature type="signal peptide" evidence="1">
    <location>
        <begin position="1"/>
        <end position="29"/>
    </location>
</feature>
<reference evidence="5 6" key="1">
    <citation type="submission" date="2020-08" db="EMBL/GenBank/DDBJ databases">
        <title>Genomic Encyclopedia of Type Strains, Phase IV (KMG-IV): sequencing the most valuable type-strain genomes for metagenomic binning, comparative biology and taxonomic classification.</title>
        <authorList>
            <person name="Goeker M."/>
        </authorList>
    </citation>
    <scope>NUCLEOTIDE SEQUENCE [LARGE SCALE GENOMIC DNA]</scope>
    <source>
        <strain evidence="5 6">DSM 22368</strain>
    </source>
</reference>